<evidence type="ECO:0000256" key="4">
    <source>
        <dbReference type="ARBA" id="ARBA00023136"/>
    </source>
</evidence>
<organism evidence="7 8">
    <name type="scientific">Paenibacillus marchantiophytorum</name>
    <dbReference type="NCBI Taxonomy" id="1619310"/>
    <lineage>
        <taxon>Bacteria</taxon>
        <taxon>Bacillati</taxon>
        <taxon>Bacillota</taxon>
        <taxon>Bacilli</taxon>
        <taxon>Bacillales</taxon>
        <taxon>Paenibacillaceae</taxon>
        <taxon>Paenibacillus</taxon>
    </lineage>
</organism>
<keyword evidence="8" id="KW-1185">Reference proteome</keyword>
<evidence type="ECO:0000256" key="1">
    <source>
        <dbReference type="ARBA" id="ARBA00004141"/>
    </source>
</evidence>
<evidence type="ECO:0000313" key="8">
    <source>
        <dbReference type="Proteomes" id="UP000615455"/>
    </source>
</evidence>
<accession>A0ABQ2BRR7</accession>
<comment type="subcellular location">
    <subcellularLocation>
        <location evidence="1">Membrane</location>
        <topology evidence="1">Multi-pass membrane protein</topology>
    </subcellularLocation>
</comment>
<feature type="transmembrane region" description="Helical" evidence="5">
    <location>
        <begin position="157"/>
        <end position="175"/>
    </location>
</feature>
<feature type="transmembrane region" description="Helical" evidence="5">
    <location>
        <begin position="12"/>
        <end position="33"/>
    </location>
</feature>
<evidence type="ECO:0000259" key="6">
    <source>
        <dbReference type="Pfam" id="PF01794"/>
    </source>
</evidence>
<evidence type="ECO:0000256" key="2">
    <source>
        <dbReference type="ARBA" id="ARBA00022692"/>
    </source>
</evidence>
<gene>
    <name evidence="7" type="ORF">GCM10008018_06360</name>
</gene>
<comment type="caution">
    <text evidence="7">The sequence shown here is derived from an EMBL/GenBank/DDBJ whole genome shotgun (WGS) entry which is preliminary data.</text>
</comment>
<evidence type="ECO:0000313" key="7">
    <source>
        <dbReference type="EMBL" id="GGI44289.1"/>
    </source>
</evidence>
<evidence type="ECO:0000256" key="3">
    <source>
        <dbReference type="ARBA" id="ARBA00022989"/>
    </source>
</evidence>
<name>A0ABQ2BRR7_9BACL</name>
<feature type="transmembrane region" description="Helical" evidence="5">
    <location>
        <begin position="54"/>
        <end position="72"/>
    </location>
</feature>
<keyword evidence="2 5" id="KW-0812">Transmembrane</keyword>
<dbReference type="Proteomes" id="UP000615455">
    <property type="component" value="Unassembled WGS sequence"/>
</dbReference>
<evidence type="ECO:0000256" key="5">
    <source>
        <dbReference type="SAM" id="Phobius"/>
    </source>
</evidence>
<proteinExistence type="predicted"/>
<keyword evidence="4 5" id="KW-0472">Membrane</keyword>
<dbReference type="RefSeq" id="WP_189007484.1">
    <property type="nucleotide sequence ID" value="NZ_BMHE01000002.1"/>
</dbReference>
<sequence length="190" mass="21662">MIQWLVDLPTWSLIRIFGILSYLSLFVGMAIGISNSFPYWKGLKKAQMLRWHTYANYTGTSLALAHTILLIIDAYMPFEWKEILIPFTAKQSTGLNGMGTIAAYGLLLLILTTDLRNKLRRKLWLAFHMLSYPIFLLALLHGLFIGTDSSNVWIKTMYISTFLLLVGLTAARVFIGSRKRQVVKPKVYQA</sequence>
<keyword evidence="3 5" id="KW-1133">Transmembrane helix</keyword>
<dbReference type="InterPro" id="IPR013130">
    <property type="entry name" value="Fe3_Rdtase_TM_dom"/>
</dbReference>
<feature type="transmembrane region" description="Helical" evidence="5">
    <location>
        <begin position="92"/>
        <end position="111"/>
    </location>
</feature>
<dbReference type="Pfam" id="PF01794">
    <property type="entry name" value="Ferric_reduct"/>
    <property type="match status" value="1"/>
</dbReference>
<feature type="transmembrane region" description="Helical" evidence="5">
    <location>
        <begin position="123"/>
        <end position="145"/>
    </location>
</feature>
<feature type="domain" description="Ferric oxidoreductase" evidence="6">
    <location>
        <begin position="17"/>
        <end position="138"/>
    </location>
</feature>
<dbReference type="EMBL" id="BMHE01000002">
    <property type="protein sequence ID" value="GGI44289.1"/>
    <property type="molecule type" value="Genomic_DNA"/>
</dbReference>
<reference evidence="8" key="1">
    <citation type="journal article" date="2019" name="Int. J. Syst. Evol. Microbiol.">
        <title>The Global Catalogue of Microorganisms (GCM) 10K type strain sequencing project: providing services to taxonomists for standard genome sequencing and annotation.</title>
        <authorList>
            <consortium name="The Broad Institute Genomics Platform"/>
            <consortium name="The Broad Institute Genome Sequencing Center for Infectious Disease"/>
            <person name="Wu L."/>
            <person name="Ma J."/>
        </authorList>
    </citation>
    <scope>NUCLEOTIDE SEQUENCE [LARGE SCALE GENOMIC DNA]</scope>
    <source>
        <strain evidence="8">CGMCC 1.15043</strain>
    </source>
</reference>
<protein>
    <recommendedName>
        <fullName evidence="6">Ferric oxidoreductase domain-containing protein</fullName>
    </recommendedName>
</protein>